<dbReference type="Proteomes" id="UP000031563">
    <property type="component" value="Unassembled WGS sequence"/>
</dbReference>
<accession>A0A0F5IAW1</accession>
<keyword evidence="2" id="KW-1185">Reference proteome</keyword>
<gene>
    <name evidence="1" type="ORF">QY95_00314</name>
</gene>
<proteinExistence type="predicted"/>
<protein>
    <submittedName>
        <fullName evidence="1">YoxF protein</fullName>
    </submittedName>
</protein>
<organism evidence="1 2">
    <name type="scientific">Bacillus thermotolerans</name>
    <name type="common">Quasibacillus thermotolerans</name>
    <dbReference type="NCBI Taxonomy" id="1221996"/>
    <lineage>
        <taxon>Bacteria</taxon>
        <taxon>Bacillati</taxon>
        <taxon>Bacillota</taxon>
        <taxon>Bacilli</taxon>
        <taxon>Bacillales</taxon>
        <taxon>Bacillaceae</taxon>
        <taxon>Bacillus</taxon>
    </lineage>
</organism>
<dbReference type="InterPro" id="IPR019683">
    <property type="entry name" value="SirA"/>
</dbReference>
<evidence type="ECO:0000313" key="2">
    <source>
        <dbReference type="Proteomes" id="UP000031563"/>
    </source>
</evidence>
<evidence type="ECO:0000313" key="1">
    <source>
        <dbReference type="EMBL" id="KKB42465.1"/>
    </source>
</evidence>
<name>A0A0F5I171_BACTR</name>
<dbReference type="Pfam" id="PF10747">
    <property type="entry name" value="SirA"/>
    <property type="match status" value="1"/>
</dbReference>
<dbReference type="InterPro" id="IPR038449">
    <property type="entry name" value="SirA_sf"/>
</dbReference>
<dbReference type="STRING" id="1221996.QY95_00314"/>
<dbReference type="AlphaFoldDB" id="A0A0F5I171"/>
<dbReference type="Gene3D" id="3.30.310.250">
    <property type="entry name" value="Sporulation inhibitor of replication protein SirA"/>
    <property type="match status" value="1"/>
</dbReference>
<reference evidence="1" key="1">
    <citation type="submission" date="2015-02" db="EMBL/GenBank/DDBJ databases">
        <title>Genome Assembly of Bacillaceae bacterium MTCC 8252.</title>
        <authorList>
            <person name="Verma A."/>
            <person name="Khatri I."/>
            <person name="Mual P."/>
            <person name="Subramanian S."/>
            <person name="Krishnamurthi S."/>
        </authorList>
    </citation>
    <scope>NUCLEOTIDE SEQUENCE [LARGE SCALE GENOMIC DNA]</scope>
    <source>
        <strain evidence="1">MTCC 8252</strain>
    </source>
</reference>
<sequence>MGMRSYQIYWIGEEFAHYFYGREHSFFQLFFESTIKGKEEKSVIERQIQHITQEFSLSAVASALKKALGGKSGFSSESESLYKVELPKEKGKAVLLTKKHCLYLKASGSYEAETIFFHALKKLNACLFAVDFQQKNYGWLAPIKKEILFK</sequence>
<accession>A0A0F5I171</accession>
<dbReference type="EMBL" id="JWIR02000012">
    <property type="protein sequence ID" value="KKB42465.1"/>
    <property type="molecule type" value="Genomic_DNA"/>
</dbReference>
<comment type="caution">
    <text evidence="1">The sequence shown here is derived from an EMBL/GenBank/DDBJ whole genome shotgun (WGS) entry which is preliminary data.</text>
</comment>